<comment type="caution">
    <text evidence="2">The sequence shown here is derived from an EMBL/GenBank/DDBJ whole genome shotgun (WGS) entry which is preliminary data.</text>
</comment>
<dbReference type="EMBL" id="JAHUZE010000001">
    <property type="protein sequence ID" value="MBV7377623.1"/>
    <property type="molecule type" value="Genomic_DNA"/>
</dbReference>
<reference evidence="2 3" key="1">
    <citation type="submission" date="2021-05" db="EMBL/GenBank/DDBJ databases">
        <title>Culturable bacteria isolated from Daya Bay.</title>
        <authorList>
            <person name="Zheng W."/>
            <person name="Yu S."/>
            <person name="Huang Y."/>
        </authorList>
    </citation>
    <scope>NUCLEOTIDE SEQUENCE [LARGE SCALE GENOMIC DNA]</scope>
    <source>
        <strain evidence="2 3">DP4N28-5</strain>
    </source>
</reference>
<evidence type="ECO:0000256" key="1">
    <source>
        <dbReference type="SAM" id="Phobius"/>
    </source>
</evidence>
<accession>A0ABS6SXC0</accession>
<name>A0ABS6SXC0_9RHOB</name>
<organism evidence="2 3">
    <name type="scientific">Maritimibacter dapengensis</name>
    <dbReference type="NCBI Taxonomy" id="2836868"/>
    <lineage>
        <taxon>Bacteria</taxon>
        <taxon>Pseudomonadati</taxon>
        <taxon>Pseudomonadota</taxon>
        <taxon>Alphaproteobacteria</taxon>
        <taxon>Rhodobacterales</taxon>
        <taxon>Roseobacteraceae</taxon>
        <taxon>Maritimibacter</taxon>
    </lineage>
</organism>
<gene>
    <name evidence="2" type="ORF">KJP28_01715</name>
</gene>
<dbReference type="Proteomes" id="UP000756530">
    <property type="component" value="Unassembled WGS sequence"/>
</dbReference>
<feature type="transmembrane region" description="Helical" evidence="1">
    <location>
        <begin position="63"/>
        <end position="85"/>
    </location>
</feature>
<keyword evidence="3" id="KW-1185">Reference proteome</keyword>
<keyword evidence="1" id="KW-0812">Transmembrane</keyword>
<dbReference type="RefSeq" id="WP_218390500.1">
    <property type="nucleotide sequence ID" value="NZ_JAHUZE010000001.1"/>
</dbReference>
<sequence>MARSRTRKHESGKRIHVRVVNPPEDTARLLPTEPIRNSVNAILFLALILFCGLWTWLYSDWFAAFSGTVGLTVLLGAVPTLRSFMTSDHNDKWSGWIDTLLFKSRLATLLYPVLLAIVLIVGFGLYQPVAIRSAEAASDVVTVTMLGYPDESERTTRMQLEPDRTQRQPVRRPILGGPDRIVVKARALPIVERSLRGMPWKSLVFPLDFWAEPTILLHPAPSILADLRDRRHDLQLTLRRGGEDDVMCLVQEDYLGEPVWLGTKSRALPVSDHIQNAWREQANLHGLRRGPADLEAYVIATPISPDCLTTLEAGDVVEWALLGSGGSPLQQGSVTIGGGETYPLEIAMEGAS</sequence>
<keyword evidence="1" id="KW-1133">Transmembrane helix</keyword>
<feature type="transmembrane region" description="Helical" evidence="1">
    <location>
        <begin position="106"/>
        <end position="126"/>
    </location>
</feature>
<protein>
    <submittedName>
        <fullName evidence="2">Uncharacterized protein</fullName>
    </submittedName>
</protein>
<evidence type="ECO:0000313" key="3">
    <source>
        <dbReference type="Proteomes" id="UP000756530"/>
    </source>
</evidence>
<keyword evidence="1" id="KW-0472">Membrane</keyword>
<feature type="transmembrane region" description="Helical" evidence="1">
    <location>
        <begin position="38"/>
        <end position="57"/>
    </location>
</feature>
<evidence type="ECO:0000313" key="2">
    <source>
        <dbReference type="EMBL" id="MBV7377623.1"/>
    </source>
</evidence>
<proteinExistence type="predicted"/>